<organism evidence="1 2">
    <name type="scientific">Scleroderma citrinum Foug A</name>
    <dbReference type="NCBI Taxonomy" id="1036808"/>
    <lineage>
        <taxon>Eukaryota</taxon>
        <taxon>Fungi</taxon>
        <taxon>Dikarya</taxon>
        <taxon>Basidiomycota</taxon>
        <taxon>Agaricomycotina</taxon>
        <taxon>Agaricomycetes</taxon>
        <taxon>Agaricomycetidae</taxon>
        <taxon>Boletales</taxon>
        <taxon>Sclerodermatineae</taxon>
        <taxon>Sclerodermataceae</taxon>
        <taxon>Scleroderma</taxon>
    </lineage>
</organism>
<protein>
    <submittedName>
        <fullName evidence="1">Uncharacterized protein</fullName>
    </submittedName>
</protein>
<gene>
    <name evidence="1" type="ORF">SCLCIDRAFT_24972</name>
</gene>
<dbReference type="InterPro" id="IPR031755">
    <property type="entry name" value="Inhibitor_I66"/>
</dbReference>
<dbReference type="OrthoDB" id="3439489at2759"/>
<dbReference type="InParanoid" id="A0A0C3E312"/>
<dbReference type="GO" id="GO:0004867">
    <property type="term" value="F:serine-type endopeptidase inhibitor activity"/>
    <property type="evidence" value="ECO:0007669"/>
    <property type="project" value="InterPro"/>
</dbReference>
<sequence length="66" mass="7526">MEFYATYREAQDGYIIELADDWSKGWTVAPDSSTNSGVQIRPIIETSSLPPQFLTTQLFSFEPIHE</sequence>
<keyword evidence="2" id="KW-1185">Reference proteome</keyword>
<dbReference type="Gene3D" id="2.80.10.50">
    <property type="match status" value="1"/>
</dbReference>
<dbReference type="EMBL" id="KN822042">
    <property type="protein sequence ID" value="KIM62436.1"/>
    <property type="molecule type" value="Genomic_DNA"/>
</dbReference>
<accession>A0A0C3E312</accession>
<evidence type="ECO:0000313" key="1">
    <source>
        <dbReference type="EMBL" id="KIM62436.1"/>
    </source>
</evidence>
<dbReference type="HOGENOM" id="CLU_2832683_0_0_1"/>
<reference evidence="2" key="2">
    <citation type="submission" date="2015-01" db="EMBL/GenBank/DDBJ databases">
        <title>Evolutionary Origins and Diversification of the Mycorrhizal Mutualists.</title>
        <authorList>
            <consortium name="DOE Joint Genome Institute"/>
            <consortium name="Mycorrhizal Genomics Consortium"/>
            <person name="Kohler A."/>
            <person name="Kuo A."/>
            <person name="Nagy L.G."/>
            <person name="Floudas D."/>
            <person name="Copeland A."/>
            <person name="Barry K.W."/>
            <person name="Cichocki N."/>
            <person name="Veneault-Fourrey C."/>
            <person name="LaButti K."/>
            <person name="Lindquist E.A."/>
            <person name="Lipzen A."/>
            <person name="Lundell T."/>
            <person name="Morin E."/>
            <person name="Murat C."/>
            <person name="Riley R."/>
            <person name="Ohm R."/>
            <person name="Sun H."/>
            <person name="Tunlid A."/>
            <person name="Henrissat B."/>
            <person name="Grigoriev I.V."/>
            <person name="Hibbett D.S."/>
            <person name="Martin F."/>
        </authorList>
    </citation>
    <scope>NUCLEOTIDE SEQUENCE [LARGE SCALE GENOMIC DNA]</scope>
    <source>
        <strain evidence="2">Foug A</strain>
    </source>
</reference>
<proteinExistence type="predicted"/>
<evidence type="ECO:0000313" key="2">
    <source>
        <dbReference type="Proteomes" id="UP000053989"/>
    </source>
</evidence>
<reference evidence="1 2" key="1">
    <citation type="submission" date="2014-04" db="EMBL/GenBank/DDBJ databases">
        <authorList>
            <consortium name="DOE Joint Genome Institute"/>
            <person name="Kuo A."/>
            <person name="Kohler A."/>
            <person name="Nagy L.G."/>
            <person name="Floudas D."/>
            <person name="Copeland A."/>
            <person name="Barry K.W."/>
            <person name="Cichocki N."/>
            <person name="Veneault-Fourrey C."/>
            <person name="LaButti K."/>
            <person name="Lindquist E.A."/>
            <person name="Lipzen A."/>
            <person name="Lundell T."/>
            <person name="Morin E."/>
            <person name="Murat C."/>
            <person name="Sun H."/>
            <person name="Tunlid A."/>
            <person name="Henrissat B."/>
            <person name="Grigoriev I.V."/>
            <person name="Hibbett D.S."/>
            <person name="Martin F."/>
            <person name="Nordberg H.P."/>
            <person name="Cantor M.N."/>
            <person name="Hua S.X."/>
        </authorList>
    </citation>
    <scope>NUCLEOTIDE SEQUENCE [LARGE SCALE GENOMIC DNA]</scope>
    <source>
        <strain evidence="1 2">Foug A</strain>
    </source>
</reference>
<dbReference type="Pfam" id="PF16850">
    <property type="entry name" value="Inhibitor_I66"/>
    <property type="match status" value="1"/>
</dbReference>
<dbReference type="AlphaFoldDB" id="A0A0C3E312"/>
<name>A0A0C3E312_9AGAM</name>
<dbReference type="Proteomes" id="UP000053989">
    <property type="component" value="Unassembled WGS sequence"/>
</dbReference>